<proteinExistence type="predicted"/>
<dbReference type="GO" id="GO:0005524">
    <property type="term" value="F:ATP binding"/>
    <property type="evidence" value="ECO:0007669"/>
    <property type="project" value="UniProtKB-KW"/>
</dbReference>
<dbReference type="Proteomes" id="UP000653493">
    <property type="component" value="Unassembled WGS sequence"/>
</dbReference>
<protein>
    <submittedName>
        <fullName evidence="4">ATP-binding protein</fullName>
    </submittedName>
</protein>
<dbReference type="InterPro" id="IPR036890">
    <property type="entry name" value="HATPase_C_sf"/>
</dbReference>
<gene>
    <name evidence="4" type="ORF">GCM10010238_49200</name>
</gene>
<name>A0A918LIV4_STRGD</name>
<dbReference type="PANTHER" id="PTHR35526">
    <property type="entry name" value="ANTI-SIGMA-F FACTOR RSBW-RELATED"/>
    <property type="match status" value="1"/>
</dbReference>
<evidence type="ECO:0000313" key="5">
    <source>
        <dbReference type="Proteomes" id="UP000653493"/>
    </source>
</evidence>
<dbReference type="InterPro" id="IPR050267">
    <property type="entry name" value="Anti-sigma-factor_SerPK"/>
</dbReference>
<evidence type="ECO:0000256" key="2">
    <source>
        <dbReference type="SAM" id="MobiDB-lite"/>
    </source>
</evidence>
<accession>A0A918LIV4</accession>
<feature type="domain" description="Histidine kinase/HSP90-like ATPase" evidence="3">
    <location>
        <begin position="32"/>
        <end position="144"/>
    </location>
</feature>
<dbReference type="EMBL" id="BMSL01000017">
    <property type="protein sequence ID" value="GGS53842.1"/>
    <property type="molecule type" value="Genomic_DNA"/>
</dbReference>
<reference evidence="4" key="2">
    <citation type="submission" date="2020-09" db="EMBL/GenBank/DDBJ databases">
        <authorList>
            <person name="Sun Q."/>
            <person name="Ohkuma M."/>
        </authorList>
    </citation>
    <scope>NUCLEOTIDE SEQUENCE</scope>
    <source>
        <strain evidence="4">JCM 4234</strain>
    </source>
</reference>
<keyword evidence="5" id="KW-1185">Reference proteome</keyword>
<dbReference type="InterPro" id="IPR003594">
    <property type="entry name" value="HATPase_dom"/>
</dbReference>
<reference evidence="4" key="1">
    <citation type="journal article" date="2014" name="Int. J. Syst. Evol. Microbiol.">
        <title>Complete genome sequence of Corynebacterium casei LMG S-19264T (=DSM 44701T), isolated from a smear-ripened cheese.</title>
        <authorList>
            <consortium name="US DOE Joint Genome Institute (JGI-PGF)"/>
            <person name="Walter F."/>
            <person name="Albersmeier A."/>
            <person name="Kalinowski J."/>
            <person name="Ruckert C."/>
        </authorList>
    </citation>
    <scope>NUCLEOTIDE SEQUENCE</scope>
    <source>
        <strain evidence="4">JCM 4234</strain>
    </source>
</reference>
<dbReference type="SUPFAM" id="SSF55874">
    <property type="entry name" value="ATPase domain of HSP90 chaperone/DNA topoisomerase II/histidine kinase"/>
    <property type="match status" value="1"/>
</dbReference>
<evidence type="ECO:0000259" key="3">
    <source>
        <dbReference type="Pfam" id="PF13581"/>
    </source>
</evidence>
<keyword evidence="1" id="KW-0808">Transferase</keyword>
<comment type="caution">
    <text evidence="4">The sequence shown here is derived from an EMBL/GenBank/DDBJ whole genome shotgun (WGS) entry which is preliminary data.</text>
</comment>
<dbReference type="Pfam" id="PF13581">
    <property type="entry name" value="HATPase_c_2"/>
    <property type="match status" value="1"/>
</dbReference>
<feature type="region of interest" description="Disordered" evidence="2">
    <location>
        <begin position="1"/>
        <end position="26"/>
    </location>
</feature>
<dbReference type="AlphaFoldDB" id="A0A918LIV4"/>
<keyword evidence="1" id="KW-0418">Kinase</keyword>
<evidence type="ECO:0000313" key="4">
    <source>
        <dbReference type="EMBL" id="GGS53842.1"/>
    </source>
</evidence>
<keyword evidence="4" id="KW-0067">ATP-binding</keyword>
<sequence>MGETGLNGLTGRTPEGTGPREVSRTFGRDTVRIAEARGFAAEYLAETQRDRDRPLPPGATGTVQLVVSELVTNAVKYGAGPVELVLARTGDLLSVTVRDGGSTLPVPRPADPGRVGQHGLEIVAALCQDVDIRREPTGKRVTARIALGGPAA</sequence>
<dbReference type="Gene3D" id="3.30.565.10">
    <property type="entry name" value="Histidine kinase-like ATPase, C-terminal domain"/>
    <property type="match status" value="1"/>
</dbReference>
<dbReference type="CDD" id="cd16936">
    <property type="entry name" value="HATPase_RsbW-like"/>
    <property type="match status" value="1"/>
</dbReference>
<dbReference type="PANTHER" id="PTHR35526:SF3">
    <property type="entry name" value="ANTI-SIGMA-F FACTOR RSBW"/>
    <property type="match status" value="1"/>
</dbReference>
<organism evidence="4 5">
    <name type="scientific">Streptomyces griseoviridis</name>
    <dbReference type="NCBI Taxonomy" id="45398"/>
    <lineage>
        <taxon>Bacteria</taxon>
        <taxon>Bacillati</taxon>
        <taxon>Actinomycetota</taxon>
        <taxon>Actinomycetes</taxon>
        <taxon>Kitasatosporales</taxon>
        <taxon>Streptomycetaceae</taxon>
        <taxon>Streptomyces</taxon>
    </lineage>
</organism>
<keyword evidence="4" id="KW-0547">Nucleotide-binding</keyword>
<keyword evidence="1" id="KW-0723">Serine/threonine-protein kinase</keyword>
<evidence type="ECO:0000256" key="1">
    <source>
        <dbReference type="ARBA" id="ARBA00022527"/>
    </source>
</evidence>
<dbReference type="GO" id="GO:0004674">
    <property type="term" value="F:protein serine/threonine kinase activity"/>
    <property type="evidence" value="ECO:0007669"/>
    <property type="project" value="UniProtKB-KW"/>
</dbReference>